<evidence type="ECO:0000256" key="1">
    <source>
        <dbReference type="ARBA" id="ARBA00009437"/>
    </source>
</evidence>
<keyword evidence="2" id="KW-0805">Transcription regulation</keyword>
<dbReference type="Gene3D" id="3.40.190.10">
    <property type="entry name" value="Periplasmic binding protein-like II"/>
    <property type="match status" value="2"/>
</dbReference>
<reference evidence="6" key="1">
    <citation type="submission" date="2022-09" db="EMBL/GenBank/DDBJ databases">
        <title>Bacterial diversity in gut of crayfish and pufferfish.</title>
        <authorList>
            <person name="Huang Y."/>
        </authorList>
    </citation>
    <scope>NUCLEOTIDE SEQUENCE</scope>
    <source>
        <strain evidence="6">PR12</strain>
    </source>
</reference>
<protein>
    <submittedName>
        <fullName evidence="6">LysR family transcriptional regulator</fullName>
    </submittedName>
</protein>
<evidence type="ECO:0000313" key="6">
    <source>
        <dbReference type="EMBL" id="UXC20489.1"/>
    </source>
</evidence>
<organism evidence="6 7">
    <name type="scientific">Comamonas squillarum</name>
    <dbReference type="NCBI Taxonomy" id="2977320"/>
    <lineage>
        <taxon>Bacteria</taxon>
        <taxon>Pseudomonadati</taxon>
        <taxon>Pseudomonadota</taxon>
        <taxon>Betaproteobacteria</taxon>
        <taxon>Burkholderiales</taxon>
        <taxon>Comamonadaceae</taxon>
        <taxon>Comamonas</taxon>
    </lineage>
</organism>
<dbReference type="Gene3D" id="1.10.10.10">
    <property type="entry name" value="Winged helix-like DNA-binding domain superfamily/Winged helix DNA-binding domain"/>
    <property type="match status" value="1"/>
</dbReference>
<comment type="similarity">
    <text evidence="1">Belongs to the LysR transcriptional regulatory family.</text>
</comment>
<keyword evidence="3" id="KW-0238">DNA-binding</keyword>
<evidence type="ECO:0000259" key="5">
    <source>
        <dbReference type="PROSITE" id="PS50931"/>
    </source>
</evidence>
<dbReference type="PROSITE" id="PS50931">
    <property type="entry name" value="HTH_LYSR"/>
    <property type="match status" value="1"/>
</dbReference>
<dbReference type="PANTHER" id="PTHR30419:SF8">
    <property type="entry name" value="NITROGEN ASSIMILATION TRANSCRIPTIONAL ACTIVATOR-RELATED"/>
    <property type="match status" value="1"/>
</dbReference>
<dbReference type="Pfam" id="PF00126">
    <property type="entry name" value="HTH_1"/>
    <property type="match status" value="1"/>
</dbReference>
<dbReference type="EMBL" id="CP104377">
    <property type="protein sequence ID" value="UXC20489.1"/>
    <property type="molecule type" value="Genomic_DNA"/>
</dbReference>
<feature type="domain" description="HTH lysR-type" evidence="5">
    <location>
        <begin position="8"/>
        <end position="65"/>
    </location>
</feature>
<dbReference type="InterPro" id="IPR036388">
    <property type="entry name" value="WH-like_DNA-bd_sf"/>
</dbReference>
<dbReference type="Proteomes" id="UP001058290">
    <property type="component" value="Chromosome"/>
</dbReference>
<accession>A0ABY6A671</accession>
<dbReference type="InterPro" id="IPR005119">
    <property type="entry name" value="LysR_subst-bd"/>
</dbReference>
<evidence type="ECO:0000256" key="2">
    <source>
        <dbReference type="ARBA" id="ARBA00023015"/>
    </source>
</evidence>
<evidence type="ECO:0000256" key="4">
    <source>
        <dbReference type="ARBA" id="ARBA00023163"/>
    </source>
</evidence>
<sequence length="317" mass="34679">MNRLPKHITLKHLHAFAMVAQESSFTQAAARLFQTQSSVTTLVHQLETALGTRLFERSSRKVGLSTVGRDLLPRVMRLLTDFDGVLEDVLRYGGQSFGKVRISAAPSAITELVAPAAAEFSRLYPAVRLYLRDDNSGRIQRQVLASEVDFGITSRWADSQGLQFDPLVDDAFGVLYRFDDPQIVPCAEGYVRWESLAACKSVGVVDETGILALLRARTDLPANASTPFYEASSTTSQAALVAQGMGIAFMPALAAHRVLEPRLRFALLKSPTVVRNICTVRRNDVPLTEIAKIFEAMVRTTTAALALPPGCMPRSNS</sequence>
<name>A0ABY6A671_9BURK</name>
<dbReference type="Pfam" id="PF03466">
    <property type="entry name" value="LysR_substrate"/>
    <property type="match status" value="1"/>
</dbReference>
<evidence type="ECO:0000256" key="3">
    <source>
        <dbReference type="ARBA" id="ARBA00023125"/>
    </source>
</evidence>
<dbReference type="PRINTS" id="PR00039">
    <property type="entry name" value="HTHLYSR"/>
</dbReference>
<dbReference type="InterPro" id="IPR036390">
    <property type="entry name" value="WH_DNA-bd_sf"/>
</dbReference>
<dbReference type="InterPro" id="IPR050950">
    <property type="entry name" value="HTH-type_LysR_regulators"/>
</dbReference>
<proteinExistence type="inferred from homology"/>
<keyword evidence="7" id="KW-1185">Reference proteome</keyword>
<dbReference type="SUPFAM" id="SSF53850">
    <property type="entry name" value="Periplasmic binding protein-like II"/>
    <property type="match status" value="1"/>
</dbReference>
<dbReference type="RefSeq" id="WP_260720152.1">
    <property type="nucleotide sequence ID" value="NZ_CP104377.1"/>
</dbReference>
<dbReference type="SUPFAM" id="SSF46785">
    <property type="entry name" value="Winged helix' DNA-binding domain"/>
    <property type="match status" value="1"/>
</dbReference>
<dbReference type="PANTHER" id="PTHR30419">
    <property type="entry name" value="HTH-TYPE TRANSCRIPTIONAL REGULATOR YBHD"/>
    <property type="match status" value="1"/>
</dbReference>
<gene>
    <name evidence="6" type="ORF">N4T19_10430</name>
</gene>
<dbReference type="InterPro" id="IPR000847">
    <property type="entry name" value="LysR_HTH_N"/>
</dbReference>
<evidence type="ECO:0000313" key="7">
    <source>
        <dbReference type="Proteomes" id="UP001058290"/>
    </source>
</evidence>
<keyword evidence="4" id="KW-0804">Transcription</keyword>